<dbReference type="InterPro" id="IPR001460">
    <property type="entry name" value="PCN-bd_Tpept"/>
</dbReference>
<dbReference type="Pfam" id="PF00905">
    <property type="entry name" value="Transpeptidase"/>
    <property type="match status" value="1"/>
</dbReference>
<dbReference type="InterPro" id="IPR012338">
    <property type="entry name" value="Beta-lactam/transpept-like"/>
</dbReference>
<evidence type="ECO:0000313" key="3">
    <source>
        <dbReference type="EMBL" id="TKK51605.1"/>
    </source>
</evidence>
<evidence type="ECO:0000313" key="4">
    <source>
        <dbReference type="Proteomes" id="UP000305511"/>
    </source>
</evidence>
<organism evidence="3 4">
    <name type="scientific">Enterococcus faecalis</name>
    <name type="common">Streptococcus faecalis</name>
    <dbReference type="NCBI Taxonomy" id="1351"/>
    <lineage>
        <taxon>Bacteria</taxon>
        <taxon>Bacillati</taxon>
        <taxon>Bacillota</taxon>
        <taxon>Bacilli</taxon>
        <taxon>Lactobacillales</taxon>
        <taxon>Enterococcaceae</taxon>
        <taxon>Enterococcus</taxon>
    </lineage>
</organism>
<comment type="caution">
    <text evidence="3">The sequence shown here is derived from an EMBL/GenBank/DDBJ whole genome shotgun (WGS) entry which is preliminary data.</text>
</comment>
<dbReference type="Proteomes" id="UP000305511">
    <property type="component" value="Unassembled WGS sequence"/>
</dbReference>
<dbReference type="PANTHER" id="PTHR30627">
    <property type="entry name" value="PEPTIDOGLYCAN D,D-TRANSPEPTIDASE"/>
    <property type="match status" value="1"/>
</dbReference>
<dbReference type="Gene3D" id="3.40.710.10">
    <property type="entry name" value="DD-peptidase/beta-lactamase superfamily"/>
    <property type="match status" value="1"/>
</dbReference>
<proteinExistence type="predicted"/>
<dbReference type="RefSeq" id="WP_276606838.1">
    <property type="nucleotide sequence ID" value="NZ_SIYF01000911.1"/>
</dbReference>
<evidence type="ECO:0000256" key="1">
    <source>
        <dbReference type="ARBA" id="ARBA00004167"/>
    </source>
</evidence>
<gene>
    <name evidence="3" type="ORF">EY666_20695</name>
</gene>
<name>A0A4U3JT99_ENTFL</name>
<comment type="subcellular location">
    <subcellularLocation>
        <location evidence="1">Membrane</location>
        <topology evidence="1">Single-pass membrane protein</topology>
    </subcellularLocation>
</comment>
<feature type="non-terminal residue" evidence="3">
    <location>
        <position position="1"/>
    </location>
</feature>
<dbReference type="GO" id="GO:0005886">
    <property type="term" value="C:plasma membrane"/>
    <property type="evidence" value="ECO:0007669"/>
    <property type="project" value="TreeGrafter"/>
</dbReference>
<dbReference type="GO" id="GO:0071972">
    <property type="term" value="F:peptidoglycan L,D-transpeptidase activity"/>
    <property type="evidence" value="ECO:0007669"/>
    <property type="project" value="TreeGrafter"/>
</dbReference>
<dbReference type="GO" id="GO:0008658">
    <property type="term" value="F:penicillin binding"/>
    <property type="evidence" value="ECO:0007669"/>
    <property type="project" value="InterPro"/>
</dbReference>
<reference evidence="3 4" key="1">
    <citation type="submission" date="2019-02" db="EMBL/GenBank/DDBJ databases">
        <title>Bacteria dissemination in different level of health care in South Africa: the effectiveness of infections prevention and control.</title>
        <authorList>
            <person name="Shobo C."/>
            <person name="Amoako D.G."/>
            <person name="Allam M."/>
            <person name="Ismail A."/>
            <person name="Bester L.A."/>
            <person name="Essack S.Y."/>
        </authorList>
    </citation>
    <scope>NUCLEOTIDE SEQUENCE [LARGE SCALE GENOMIC DNA]</scope>
    <source>
        <strain evidence="3 4">2SIL2</strain>
    </source>
</reference>
<feature type="non-terminal residue" evidence="3">
    <location>
        <position position="170"/>
    </location>
</feature>
<dbReference type="AlphaFoldDB" id="A0A4U3JT99"/>
<dbReference type="PANTHER" id="PTHR30627:SF2">
    <property type="entry name" value="PEPTIDOGLYCAN D,D-TRANSPEPTIDASE MRDA"/>
    <property type="match status" value="1"/>
</dbReference>
<dbReference type="GO" id="GO:0071555">
    <property type="term" value="P:cell wall organization"/>
    <property type="evidence" value="ECO:0007669"/>
    <property type="project" value="TreeGrafter"/>
</dbReference>
<accession>A0A4U3JT99</accession>
<feature type="domain" description="Penicillin-binding protein transpeptidase" evidence="2">
    <location>
        <begin position="15"/>
        <end position="170"/>
    </location>
</feature>
<evidence type="ECO:0000259" key="2">
    <source>
        <dbReference type="Pfam" id="PF00905"/>
    </source>
</evidence>
<protein>
    <submittedName>
        <fullName evidence="3">Penicillin-binding protein 2</fullName>
    </submittedName>
</protein>
<dbReference type="EMBL" id="SIYF01000911">
    <property type="protein sequence ID" value="TKK51605.1"/>
    <property type="molecule type" value="Genomic_DNA"/>
</dbReference>
<sequence>VTPNPLGPILNFEVPGSVVKAGTLTAGYEAKVLQGNDTLLDEPIILAGTNPKASWWNSGGRNEQMQLTAEQALEYSSNAYMMKVVFKLMGVNYYPNMVFPYEIGDDKVFKELRNAYAEYGMGIKTGIDLPGESPGYVNKDFKDPAEAPKGGNLLDLSFGQYDNYTPLQLA</sequence>
<dbReference type="SUPFAM" id="SSF56601">
    <property type="entry name" value="beta-lactamase/transpeptidase-like"/>
    <property type="match status" value="1"/>
</dbReference>
<dbReference type="InterPro" id="IPR050515">
    <property type="entry name" value="Beta-lactam/transpept"/>
</dbReference>